<keyword evidence="4 10" id="KW-0812">Transmembrane</keyword>
<evidence type="ECO:0000256" key="8">
    <source>
        <dbReference type="ARBA" id="ARBA00023136"/>
    </source>
</evidence>
<dbReference type="CDD" id="cd12433">
    <property type="entry name" value="RRM_Yme2p_like"/>
    <property type="match status" value="1"/>
</dbReference>
<dbReference type="InterPro" id="IPR035979">
    <property type="entry name" value="RBD_domain_sf"/>
</dbReference>
<keyword evidence="6 10" id="KW-1133">Transmembrane helix</keyword>
<reference evidence="12" key="1">
    <citation type="submission" date="2022-11" db="EMBL/GenBank/DDBJ databases">
        <authorList>
            <person name="Petersen C."/>
        </authorList>
    </citation>
    <scope>NUCLEOTIDE SEQUENCE</scope>
    <source>
        <strain evidence="12">IBT 30761</strain>
    </source>
</reference>
<evidence type="ECO:0000259" key="11">
    <source>
        <dbReference type="Pfam" id="PF10443"/>
    </source>
</evidence>
<dbReference type="SUPFAM" id="SSF54928">
    <property type="entry name" value="RNA-binding domain, RBD"/>
    <property type="match status" value="1"/>
</dbReference>
<comment type="caution">
    <text evidence="12">The sequence shown here is derived from an EMBL/GenBank/DDBJ whole genome shotgun (WGS) entry which is preliminary data.</text>
</comment>
<dbReference type="GO" id="GO:0006397">
    <property type="term" value="P:mRNA processing"/>
    <property type="evidence" value="ECO:0007669"/>
    <property type="project" value="UniProtKB-UniRule"/>
</dbReference>
<evidence type="ECO:0000256" key="4">
    <source>
        <dbReference type="ARBA" id="ARBA00022692"/>
    </source>
</evidence>
<dbReference type="GeneID" id="81360529"/>
<evidence type="ECO:0000256" key="3">
    <source>
        <dbReference type="ARBA" id="ARBA00020222"/>
    </source>
</evidence>
<comment type="function">
    <text evidence="9 10">Plays a role in maintaining the mitochondrial genome and in controlling the mtDNA escape. Involved in the regulation of mtDNA nucleotide structure and number. May have a dispensable role in early maturation of pre-rRNA.</text>
</comment>
<dbReference type="InterPro" id="IPR018850">
    <property type="entry name" value="Mt_escape_2_C"/>
</dbReference>
<reference evidence="12" key="2">
    <citation type="journal article" date="2023" name="IMA Fungus">
        <title>Comparative genomic study of the Penicillium genus elucidates a diverse pangenome and 15 lateral gene transfer events.</title>
        <authorList>
            <person name="Petersen C."/>
            <person name="Sorensen T."/>
            <person name="Nielsen M.R."/>
            <person name="Sondergaard T.E."/>
            <person name="Sorensen J.L."/>
            <person name="Fitzpatrick D.A."/>
            <person name="Frisvad J.C."/>
            <person name="Nielsen K.L."/>
        </authorList>
    </citation>
    <scope>NUCLEOTIDE SEQUENCE</scope>
    <source>
        <strain evidence="12">IBT 30761</strain>
    </source>
</reference>
<dbReference type="PANTHER" id="PTHR32198">
    <property type="entry name" value="MITOCHONDRIAL ESCAPE PROTEIN 2"/>
    <property type="match status" value="1"/>
</dbReference>
<evidence type="ECO:0000256" key="6">
    <source>
        <dbReference type="ARBA" id="ARBA00022989"/>
    </source>
</evidence>
<keyword evidence="13" id="KW-1185">Reference proteome</keyword>
<feature type="transmembrane region" description="Helical" evidence="10">
    <location>
        <begin position="296"/>
        <end position="316"/>
    </location>
</feature>
<keyword evidence="10" id="KW-0694">RNA-binding</keyword>
<name>A0A9W9K2H6_9EURO</name>
<sequence length="808" mass="91580">MKPACFSRMSPAVRASPLRPRANLQSSRRGWRLAPRFSVNVRAVSSIQSGHIDLAEDEGLVYVNNIFPHRLQWLLRGPLSHIQPLEGILKRINHPDLAAADPSQIVKRVLPQSEDFEIKHVVTRYKEGGAFVKYARKPGVKNEDIQNAIKEHLNKSPIRPWFNPFQKVDADLVHGRPWIEDLYRIPSNSVRVEFLANSTDGPPAELTQECLYTLFRPYGKLLEIHPQPFDSKVEPRYATLRFDRPRFAVMARNCLHGYVASEEEGGGKAGTRFKINYERKIKLSMIKDWIYNHPRIVIPALAALVATITVIIFDPIRTFFIKMKIKATLHAEENNIIQWIRRQASKANIMYFGQRKTDPRGLTAIWEDRQKDIAQLQAWLTETAETFIVVHGPRGSGKRELVLEQALKDHKYKVVIDCKQIQDARGDTAKISRAAAQVGYRPIFSWMNSISSFIDLAAQGMIGTKAGFSETLDAQLSKIWQNTAVAMKRVALEARRKDDKDAGMSDDEYLEAHPEKRPVVVIDNFLYDAEDSVVLDKLTEWAAGLTTANIAHVIFLTTDSSFAKPLSKALPNQVYRTVGLGDCSLDVGRRFVMSHLDAEEVLGGRVTDLEFMAHRIEAGETPQAAVDRIIEQSASEILKIFILGTDTITPQWTREQAWHIIKALANSKDGSLLYNKVLLADLFKENGEATLRALEQAELISVGSVKGFPRWVKPGKPVYHAAFQRLIENKTLQSRLDLLILGQLISNENKGIGKYEEELQLIGSLPKQPRELYSRTMWLLNKISDSQSKIENYEWESRKLQRALQSDS</sequence>
<keyword evidence="8 10" id="KW-0472">Membrane</keyword>
<gene>
    <name evidence="12" type="ORF">N7532_009059</name>
</gene>
<dbReference type="GO" id="GO:0005743">
    <property type="term" value="C:mitochondrial inner membrane"/>
    <property type="evidence" value="ECO:0007669"/>
    <property type="project" value="UniProtKB-SubCell"/>
</dbReference>
<evidence type="ECO:0000256" key="5">
    <source>
        <dbReference type="ARBA" id="ARBA00022792"/>
    </source>
</evidence>
<keyword evidence="7 10" id="KW-0496">Mitochondrion</keyword>
<dbReference type="OrthoDB" id="10267654at2759"/>
<dbReference type="Gene3D" id="3.40.50.300">
    <property type="entry name" value="P-loop containing nucleotide triphosphate hydrolases"/>
    <property type="match status" value="1"/>
</dbReference>
<evidence type="ECO:0000256" key="2">
    <source>
        <dbReference type="ARBA" id="ARBA00010320"/>
    </source>
</evidence>
<evidence type="ECO:0000313" key="12">
    <source>
        <dbReference type="EMBL" id="KAJ5090375.1"/>
    </source>
</evidence>
<dbReference type="EMBL" id="JAPQKI010000009">
    <property type="protein sequence ID" value="KAJ5090375.1"/>
    <property type="molecule type" value="Genomic_DNA"/>
</dbReference>
<evidence type="ECO:0000256" key="9">
    <source>
        <dbReference type="ARBA" id="ARBA00025276"/>
    </source>
</evidence>
<keyword evidence="5 10" id="KW-0999">Mitochondrion inner membrane</keyword>
<dbReference type="RefSeq" id="XP_056472356.1">
    <property type="nucleotide sequence ID" value="XM_056621550.1"/>
</dbReference>
<accession>A0A9W9K2H6</accession>
<dbReference type="PANTHER" id="PTHR32198:SF2">
    <property type="entry name" value="MITOCHONDRIAL ESCAPE PROTEIN 2"/>
    <property type="match status" value="1"/>
</dbReference>
<keyword evidence="10" id="KW-0507">mRNA processing</keyword>
<evidence type="ECO:0000313" key="13">
    <source>
        <dbReference type="Proteomes" id="UP001149074"/>
    </source>
</evidence>
<protein>
    <recommendedName>
        <fullName evidence="3 10">Mitochondrial escape protein 2</fullName>
    </recommendedName>
</protein>
<feature type="domain" description="Mitochondrial escape protein 2 C-terminal" evidence="11">
    <location>
        <begin position="600"/>
        <end position="765"/>
    </location>
</feature>
<comment type="subcellular location">
    <subcellularLocation>
        <location evidence="1 10">Mitochondrion inner membrane</location>
        <topology evidence="1 10">Single-pass membrane protein</topology>
    </subcellularLocation>
</comment>
<dbReference type="InterPro" id="IPR027417">
    <property type="entry name" value="P-loop_NTPase"/>
</dbReference>
<dbReference type="Pfam" id="PF10443">
    <property type="entry name" value="RNA12"/>
    <property type="match status" value="2"/>
</dbReference>
<dbReference type="GO" id="GO:0003723">
    <property type="term" value="F:RNA binding"/>
    <property type="evidence" value="ECO:0007669"/>
    <property type="project" value="UniProtKB-UniRule"/>
</dbReference>
<evidence type="ECO:0000256" key="1">
    <source>
        <dbReference type="ARBA" id="ARBA00004434"/>
    </source>
</evidence>
<evidence type="ECO:0000256" key="7">
    <source>
        <dbReference type="ARBA" id="ARBA00023128"/>
    </source>
</evidence>
<dbReference type="AlphaFoldDB" id="A0A9W9K2H6"/>
<proteinExistence type="inferred from homology"/>
<evidence type="ECO:0000256" key="10">
    <source>
        <dbReference type="RuleBase" id="RU367108"/>
    </source>
</evidence>
<dbReference type="InterPro" id="IPR034260">
    <property type="entry name" value="Yme2_RRM"/>
</dbReference>
<comment type="similarity">
    <text evidence="2 10">Belongs to the YME2 family.</text>
</comment>
<organism evidence="12 13">
    <name type="scientific">Penicillium argentinense</name>
    <dbReference type="NCBI Taxonomy" id="1131581"/>
    <lineage>
        <taxon>Eukaryota</taxon>
        <taxon>Fungi</taxon>
        <taxon>Dikarya</taxon>
        <taxon>Ascomycota</taxon>
        <taxon>Pezizomycotina</taxon>
        <taxon>Eurotiomycetes</taxon>
        <taxon>Eurotiomycetidae</taxon>
        <taxon>Eurotiales</taxon>
        <taxon>Aspergillaceae</taxon>
        <taxon>Penicillium</taxon>
    </lineage>
</organism>
<feature type="domain" description="Mitochondrial escape protein 2 C-terminal" evidence="11">
    <location>
        <begin position="369"/>
        <end position="599"/>
    </location>
</feature>
<dbReference type="Proteomes" id="UP001149074">
    <property type="component" value="Unassembled WGS sequence"/>
</dbReference>
<dbReference type="InterPro" id="IPR039627">
    <property type="entry name" value="Yme2_C"/>
</dbReference>